<dbReference type="EMBL" id="BEXD01000414">
    <property type="protein sequence ID" value="GBB87274.1"/>
    <property type="molecule type" value="Genomic_DNA"/>
</dbReference>
<dbReference type="GO" id="GO:0045121">
    <property type="term" value="C:membrane raft"/>
    <property type="evidence" value="ECO:0007669"/>
    <property type="project" value="InterPro"/>
</dbReference>
<dbReference type="GO" id="GO:0032008">
    <property type="term" value="P:positive regulation of TOR signaling"/>
    <property type="evidence" value="ECO:0007669"/>
    <property type="project" value="InterPro"/>
</dbReference>
<dbReference type="Pfam" id="PF15454">
    <property type="entry name" value="LAMTOR"/>
    <property type="match status" value="1"/>
</dbReference>
<keyword evidence="6" id="KW-0967">Endosome</keyword>
<dbReference type="PANTHER" id="PTHR13401">
    <property type="entry name" value="RAGULATOR COMPLEX PROTEIN LAMTOR1"/>
    <property type="match status" value="1"/>
</dbReference>
<dbReference type="GO" id="GO:0071230">
    <property type="term" value="P:cellular response to amino acid stimulus"/>
    <property type="evidence" value="ECO:0007669"/>
    <property type="project" value="InterPro"/>
</dbReference>
<dbReference type="GO" id="GO:0071986">
    <property type="term" value="C:Ragulator complex"/>
    <property type="evidence" value="ECO:0007669"/>
    <property type="project" value="InterPro"/>
</dbReference>
<evidence type="ECO:0000256" key="6">
    <source>
        <dbReference type="ARBA" id="ARBA00022753"/>
    </source>
</evidence>
<feature type="region of interest" description="Disordered" evidence="12">
    <location>
        <begin position="117"/>
        <end position="137"/>
    </location>
</feature>
<dbReference type="InterPro" id="IPR028209">
    <property type="entry name" value="LAMTOR1/MEH1"/>
</dbReference>
<evidence type="ECO:0000256" key="11">
    <source>
        <dbReference type="ARBA" id="ARBA00032695"/>
    </source>
</evidence>
<dbReference type="SMART" id="SM01262">
    <property type="entry name" value="LAMTOR"/>
    <property type="match status" value="1"/>
</dbReference>
<evidence type="ECO:0000256" key="3">
    <source>
        <dbReference type="ARBA" id="ARBA00010861"/>
    </source>
</evidence>
<dbReference type="AlphaFoldDB" id="A0A2Z6QQN2"/>
<sequence>MEDDVILFKFKEPYFVKMGCCGSKDDDSKQSESTRLIPSSAYETPRMSYPRYDATAEQDALQKIVQRTSENFIDISNTYATERLQQQDAIDRANEYIDLIGSIKLDSKTLQKIQEKSSTLPKLHHHRKSRTSLQPQQAASPDIQGVAMDLPPHVVLSGGCVTKEDREWLTKVTEEIQEAIEHIEVEYIGDLVVPLTWANSAPIHAVHG</sequence>
<dbReference type="GO" id="GO:0005085">
    <property type="term" value="F:guanyl-nucleotide exchange factor activity"/>
    <property type="evidence" value="ECO:0007669"/>
    <property type="project" value="TreeGrafter"/>
</dbReference>
<comment type="subcellular location">
    <subcellularLocation>
        <location evidence="1">Late endosome membrane</location>
        <topology evidence="1">Lipid-anchor</topology>
        <orientation evidence="1">Cytoplasmic side</orientation>
    </subcellularLocation>
    <subcellularLocation>
        <location evidence="2">Lysosome membrane</location>
    </subcellularLocation>
</comment>
<proteinExistence type="inferred from homology"/>
<evidence type="ECO:0000256" key="4">
    <source>
        <dbReference type="ARBA" id="ARBA00016099"/>
    </source>
</evidence>
<keyword evidence="7" id="KW-0472">Membrane</keyword>
<dbReference type="GO" id="GO:0016197">
    <property type="term" value="P:endosomal transport"/>
    <property type="evidence" value="ECO:0007669"/>
    <property type="project" value="InterPro"/>
</dbReference>
<evidence type="ECO:0000256" key="9">
    <source>
        <dbReference type="ARBA" id="ARBA00023228"/>
    </source>
</evidence>
<evidence type="ECO:0000256" key="2">
    <source>
        <dbReference type="ARBA" id="ARBA00004656"/>
    </source>
</evidence>
<keyword evidence="10" id="KW-0449">Lipoprotein</keyword>
<comment type="similarity">
    <text evidence="3">Belongs to the LAMTOR1 family.</text>
</comment>
<evidence type="ECO:0000256" key="8">
    <source>
        <dbReference type="ARBA" id="ARBA00023139"/>
    </source>
</evidence>
<evidence type="ECO:0000313" key="14">
    <source>
        <dbReference type="Proteomes" id="UP000247702"/>
    </source>
</evidence>
<dbReference type="GO" id="GO:0060090">
    <property type="term" value="F:molecular adaptor activity"/>
    <property type="evidence" value="ECO:0007669"/>
    <property type="project" value="TreeGrafter"/>
</dbReference>
<keyword evidence="8" id="KW-0564">Palmitate</keyword>
<organism evidence="13 14">
    <name type="scientific">Rhizophagus clarus</name>
    <dbReference type="NCBI Taxonomy" id="94130"/>
    <lineage>
        <taxon>Eukaryota</taxon>
        <taxon>Fungi</taxon>
        <taxon>Fungi incertae sedis</taxon>
        <taxon>Mucoromycota</taxon>
        <taxon>Glomeromycotina</taxon>
        <taxon>Glomeromycetes</taxon>
        <taxon>Glomerales</taxon>
        <taxon>Glomeraceae</taxon>
        <taxon>Rhizophagus</taxon>
    </lineage>
</organism>
<keyword evidence="14" id="KW-1185">Reference proteome</keyword>
<reference evidence="13 14" key="1">
    <citation type="submission" date="2017-11" db="EMBL/GenBank/DDBJ databases">
        <title>The genome of Rhizophagus clarus HR1 reveals common genetic basis of auxotrophy among arbuscular mycorrhizal fungi.</title>
        <authorList>
            <person name="Kobayashi Y."/>
        </authorList>
    </citation>
    <scope>NUCLEOTIDE SEQUENCE [LARGE SCALE GENOMIC DNA]</scope>
    <source>
        <strain evidence="13 14">HR1</strain>
    </source>
</reference>
<dbReference type="GO" id="GO:0043410">
    <property type="term" value="P:positive regulation of MAPK cascade"/>
    <property type="evidence" value="ECO:0007669"/>
    <property type="project" value="InterPro"/>
</dbReference>
<comment type="caution">
    <text evidence="13">The sequence shown here is derived from an EMBL/GenBank/DDBJ whole genome shotgun (WGS) entry which is preliminary data.</text>
</comment>
<accession>A0A2Z6QQN2</accession>
<evidence type="ECO:0000256" key="1">
    <source>
        <dbReference type="ARBA" id="ARBA00004577"/>
    </source>
</evidence>
<keyword evidence="5" id="KW-0519">Myristate</keyword>
<gene>
    <name evidence="13" type="ORF">RclHR1_13700005</name>
</gene>
<name>A0A2Z6QQN2_9GLOM</name>
<evidence type="ECO:0000256" key="10">
    <source>
        <dbReference type="ARBA" id="ARBA00023288"/>
    </source>
</evidence>
<evidence type="ECO:0000256" key="5">
    <source>
        <dbReference type="ARBA" id="ARBA00022707"/>
    </source>
</evidence>
<dbReference type="PANTHER" id="PTHR13401:SF2">
    <property type="entry name" value="RAGULATOR COMPLEX PROTEIN LAMTOR1"/>
    <property type="match status" value="1"/>
</dbReference>
<evidence type="ECO:0000313" key="13">
    <source>
        <dbReference type="EMBL" id="GBB87274.1"/>
    </source>
</evidence>
<evidence type="ECO:0000256" key="7">
    <source>
        <dbReference type="ARBA" id="ARBA00023136"/>
    </source>
</evidence>
<dbReference type="GO" id="GO:0031902">
    <property type="term" value="C:late endosome membrane"/>
    <property type="evidence" value="ECO:0007669"/>
    <property type="project" value="UniProtKB-SubCell"/>
</dbReference>
<dbReference type="Proteomes" id="UP000247702">
    <property type="component" value="Unassembled WGS sequence"/>
</dbReference>
<keyword evidence="9" id="KW-0458">Lysosome</keyword>
<dbReference type="GO" id="GO:0001919">
    <property type="term" value="P:regulation of receptor recycling"/>
    <property type="evidence" value="ECO:0007669"/>
    <property type="project" value="InterPro"/>
</dbReference>
<evidence type="ECO:0000256" key="12">
    <source>
        <dbReference type="SAM" id="MobiDB-lite"/>
    </source>
</evidence>
<protein>
    <recommendedName>
        <fullName evidence="4">Ragulator complex protein LAMTOR1</fullName>
    </recommendedName>
    <alternativeName>
        <fullName evidence="11">Late endosomal/lysosomal adaptor and MAPK and MTOR activator 1</fullName>
    </alternativeName>
</protein>